<dbReference type="InterPro" id="IPR056796">
    <property type="entry name" value="FdhE_C"/>
</dbReference>
<feature type="domain" description="FdhE central" evidence="2">
    <location>
        <begin position="162"/>
        <end position="197"/>
    </location>
</feature>
<dbReference type="Gene3D" id="3.90.1670.10">
    <property type="entry name" value="FdhE-like domain"/>
    <property type="match status" value="1"/>
</dbReference>
<sequence>MDFETAFRRIKELKRENSIAKEILDLYQNILEFQRTSFERTGINYEELPASLAVEKPLIQIIEKEIKSETISKLFEDFFEFISLFGTPQMKESAKKAKGNRYFSPEKVKESLTGYLLEGKEIPDVPLEFLRLSVLSVTPILLSPVSKKLQEQLTEDFESTNCPYCGSKALIGYLKKEKEGKRFLICPVCYGEWPIKRDVCANCGNEDLEEHYYFIPESKEDKHIRVDICNKCKHYIKTVDERVLSDEGKTCSPLVEDLATPYIDIRLLEEGYEKVTKNLFGF</sequence>
<proteinExistence type="predicted"/>
<comment type="caution">
    <text evidence="4">The sequence shown here is derived from an EMBL/GenBank/DDBJ whole genome shotgun (WGS) entry which is preliminary data.</text>
</comment>
<dbReference type="CDD" id="cd16341">
    <property type="entry name" value="FdhE"/>
    <property type="match status" value="1"/>
</dbReference>
<feature type="domain" description="FdhE C-terminal" evidence="3">
    <location>
        <begin position="200"/>
        <end position="280"/>
    </location>
</feature>
<evidence type="ECO:0000313" key="4">
    <source>
        <dbReference type="EMBL" id="RKQ63455.1"/>
    </source>
</evidence>
<evidence type="ECO:0000259" key="3">
    <source>
        <dbReference type="Pfam" id="PF24860"/>
    </source>
</evidence>
<dbReference type="PANTHER" id="PTHR37689:SF1">
    <property type="entry name" value="PROTEIN FDHE"/>
    <property type="match status" value="1"/>
</dbReference>
<dbReference type="EMBL" id="RBIE01000001">
    <property type="protein sequence ID" value="RKQ63455.1"/>
    <property type="molecule type" value="Genomic_DNA"/>
</dbReference>
<dbReference type="PANTHER" id="PTHR37689">
    <property type="entry name" value="PROTEIN FDHE"/>
    <property type="match status" value="1"/>
</dbReference>
<evidence type="ECO:0000259" key="2">
    <source>
        <dbReference type="Pfam" id="PF24859"/>
    </source>
</evidence>
<dbReference type="Pfam" id="PF24860">
    <property type="entry name" value="FdhE_C"/>
    <property type="match status" value="1"/>
</dbReference>
<name>A0A420W842_9BACT</name>
<dbReference type="Proteomes" id="UP000280881">
    <property type="component" value="Unassembled WGS sequence"/>
</dbReference>
<evidence type="ECO:0000313" key="5">
    <source>
        <dbReference type="Proteomes" id="UP000280881"/>
    </source>
</evidence>
<dbReference type="InterPro" id="IPR024064">
    <property type="entry name" value="FdhE-like_sf"/>
</dbReference>
<dbReference type="InterPro" id="IPR006452">
    <property type="entry name" value="Formate_DH_accessory"/>
</dbReference>
<dbReference type="RefSeq" id="WP_121169701.1">
    <property type="nucleotide sequence ID" value="NZ_RBIE01000001.1"/>
</dbReference>
<dbReference type="GO" id="GO:0005829">
    <property type="term" value="C:cytosol"/>
    <property type="evidence" value="ECO:0007669"/>
    <property type="project" value="TreeGrafter"/>
</dbReference>
<evidence type="ECO:0000256" key="1">
    <source>
        <dbReference type="ARBA" id="ARBA00022490"/>
    </source>
</evidence>
<keyword evidence="1" id="KW-0963">Cytoplasm</keyword>
<protein>
    <submittedName>
        <fullName evidence="4">Formate dehydrogenase accessory protein FdhE</fullName>
    </submittedName>
</protein>
<dbReference type="GO" id="GO:0008199">
    <property type="term" value="F:ferric iron binding"/>
    <property type="evidence" value="ECO:0007669"/>
    <property type="project" value="TreeGrafter"/>
</dbReference>
<dbReference type="SUPFAM" id="SSF144020">
    <property type="entry name" value="FdhE-like"/>
    <property type="match status" value="1"/>
</dbReference>
<dbReference type="Pfam" id="PF24859">
    <property type="entry name" value="FdhE_central"/>
    <property type="match status" value="1"/>
</dbReference>
<dbReference type="AlphaFoldDB" id="A0A420W842"/>
<dbReference type="InterPro" id="IPR056797">
    <property type="entry name" value="FdhE_central"/>
</dbReference>
<dbReference type="OrthoDB" id="9811074at2"/>
<accession>A0A420W842</accession>
<gene>
    <name evidence="4" type="ORF">C7457_0326</name>
</gene>
<reference evidence="4 5" key="1">
    <citation type="submission" date="2018-10" db="EMBL/GenBank/DDBJ databases">
        <title>Genomic Encyclopedia of Type Strains, Phase IV (KMG-IV): sequencing the most valuable type-strain genomes for metagenomic binning, comparative biology and taxonomic classification.</title>
        <authorList>
            <person name="Goeker M."/>
        </authorList>
    </citation>
    <scope>NUCLEOTIDE SEQUENCE [LARGE SCALE GENOMIC DNA]</scope>
    <source>
        <strain evidence="4 5">DSM 15521</strain>
    </source>
</reference>
<dbReference type="GO" id="GO:0051604">
    <property type="term" value="P:protein maturation"/>
    <property type="evidence" value="ECO:0007669"/>
    <property type="project" value="TreeGrafter"/>
</dbReference>
<keyword evidence="5" id="KW-1185">Reference proteome</keyword>
<organism evidence="4 5">
    <name type="scientific">Thermovibrio guaymasensis</name>
    <dbReference type="NCBI Taxonomy" id="240167"/>
    <lineage>
        <taxon>Bacteria</taxon>
        <taxon>Pseudomonadati</taxon>
        <taxon>Aquificota</taxon>
        <taxon>Aquificia</taxon>
        <taxon>Desulfurobacteriales</taxon>
        <taxon>Desulfurobacteriaceae</taxon>
        <taxon>Thermovibrio</taxon>
    </lineage>
</organism>